<dbReference type="Proteomes" id="UP001165063">
    <property type="component" value="Unassembled WGS sequence"/>
</dbReference>
<evidence type="ECO:0000256" key="1">
    <source>
        <dbReference type="SAM" id="MobiDB-lite"/>
    </source>
</evidence>
<gene>
    <name evidence="2" type="ORF">Amon01_000110500</name>
</gene>
<sequence>MKNYLIHKADRRLYIILESPHPSIPSSTSHQSTTSSSKSQRTPSQQIAPFKGSYTTTQHQKLKLKLEKQCKRRLRKDSYRGGCTVVKPDDYDLVFQGVGTKAVSLRKCDVSDLCALRQTQDRMKSCKGRQRRRRGMERGAEKRRRFSGGGRWRRRGRKRKGNSVARVGGTFGADADIVGGGMTIEENTMMAEDMAEDGVELNGDSEVGDGEITSIYNPIDKRTKSTRLRSRSSRSKKQRKHKAKGKKRGILGRTCIRYRLKLSKLKLNLKDWCEYVVFKRMKSSSSVSNLALVLFYFGWFR</sequence>
<protein>
    <submittedName>
        <fullName evidence="2">Unnamed protein product</fullName>
    </submittedName>
</protein>
<comment type="caution">
    <text evidence="2">The sequence shown here is derived from an EMBL/GenBank/DDBJ whole genome shotgun (WGS) entry which is preliminary data.</text>
</comment>
<accession>A0A9W6YSL4</accession>
<keyword evidence="3" id="KW-1185">Reference proteome</keyword>
<feature type="region of interest" description="Disordered" evidence="1">
    <location>
        <begin position="223"/>
        <end position="247"/>
    </location>
</feature>
<evidence type="ECO:0000313" key="2">
    <source>
        <dbReference type="EMBL" id="GMG20266.1"/>
    </source>
</evidence>
<name>A0A9W6YSL4_AMBMO</name>
<feature type="compositionally biased region" description="Low complexity" evidence="1">
    <location>
        <begin position="20"/>
        <end position="46"/>
    </location>
</feature>
<feature type="region of interest" description="Disordered" evidence="1">
    <location>
        <begin position="20"/>
        <end position="58"/>
    </location>
</feature>
<organism evidence="2 3">
    <name type="scientific">Ambrosiozyma monospora</name>
    <name type="common">Yeast</name>
    <name type="synonym">Endomycopsis monosporus</name>
    <dbReference type="NCBI Taxonomy" id="43982"/>
    <lineage>
        <taxon>Eukaryota</taxon>
        <taxon>Fungi</taxon>
        <taxon>Dikarya</taxon>
        <taxon>Ascomycota</taxon>
        <taxon>Saccharomycotina</taxon>
        <taxon>Pichiomycetes</taxon>
        <taxon>Pichiales</taxon>
        <taxon>Pichiaceae</taxon>
        <taxon>Ambrosiozyma</taxon>
    </lineage>
</organism>
<evidence type="ECO:0000313" key="3">
    <source>
        <dbReference type="Proteomes" id="UP001165063"/>
    </source>
</evidence>
<dbReference type="EMBL" id="BSXU01000328">
    <property type="protein sequence ID" value="GMG20266.1"/>
    <property type="molecule type" value="Genomic_DNA"/>
</dbReference>
<feature type="compositionally biased region" description="Basic residues" evidence="1">
    <location>
        <begin position="125"/>
        <end position="161"/>
    </location>
</feature>
<reference evidence="2" key="1">
    <citation type="submission" date="2023-04" db="EMBL/GenBank/DDBJ databases">
        <title>Ambrosiozyma monospora NBRC 1965.</title>
        <authorList>
            <person name="Ichikawa N."/>
            <person name="Sato H."/>
            <person name="Tonouchi N."/>
        </authorList>
    </citation>
    <scope>NUCLEOTIDE SEQUENCE</scope>
    <source>
        <strain evidence="2">NBRC 1965</strain>
    </source>
</reference>
<feature type="compositionally biased region" description="Basic residues" evidence="1">
    <location>
        <begin position="224"/>
        <end position="247"/>
    </location>
</feature>
<dbReference type="AlphaFoldDB" id="A0A9W6YSL4"/>
<feature type="region of interest" description="Disordered" evidence="1">
    <location>
        <begin position="125"/>
        <end position="167"/>
    </location>
</feature>
<proteinExistence type="predicted"/>